<protein>
    <recommendedName>
        <fullName evidence="1">DUF2268 domain-containing protein</fullName>
    </recommendedName>
</protein>
<evidence type="ECO:0000313" key="2">
    <source>
        <dbReference type="EMBL" id="ASN07064.1"/>
    </source>
</evidence>
<accession>A0A221MHF1</accession>
<dbReference type="AlphaFoldDB" id="A0A221MHF1"/>
<dbReference type="KEGG" id="vne:CFK40_19615"/>
<evidence type="ECO:0000313" key="3">
    <source>
        <dbReference type="Proteomes" id="UP000204391"/>
    </source>
</evidence>
<keyword evidence="3" id="KW-1185">Reference proteome</keyword>
<feature type="domain" description="DUF2268" evidence="1">
    <location>
        <begin position="76"/>
        <end position="268"/>
    </location>
</feature>
<organism evidence="2 3">
    <name type="scientific">Virgibacillus necropolis</name>
    <dbReference type="NCBI Taxonomy" id="163877"/>
    <lineage>
        <taxon>Bacteria</taxon>
        <taxon>Bacillati</taxon>
        <taxon>Bacillota</taxon>
        <taxon>Bacilli</taxon>
        <taxon>Bacillales</taxon>
        <taxon>Bacillaceae</taxon>
        <taxon>Virgibacillus</taxon>
    </lineage>
</organism>
<gene>
    <name evidence="2" type="ORF">CFK40_19615</name>
</gene>
<dbReference type="Pfam" id="PF10026">
    <property type="entry name" value="DUF2268"/>
    <property type="match status" value="1"/>
</dbReference>
<name>A0A221MHF1_9BACI</name>
<dbReference type="InterPro" id="IPR018728">
    <property type="entry name" value="DUF2268"/>
</dbReference>
<sequence length="273" mass="31871">MPVVATNQWLDHYLTKKLGFPDLDMGIQRDTLCPHLTNYYTSITTEEIHQHLLQNGLFPPSISDEKTINKMYERNIWRNVESEFNKLKVDWNGPDVPLFIFPSNLENEQLRIDFNGLAGLAHQNKLFLFVSSQPTDKEIQALLTHEYNHVCRLNYLNQEEKTITLLDAMILEGLAEMAVHERMGKEYLAKWTSMYSLEHALKYWKGEVESNLHLQKGSIRHQQFMYGNDSIPKWMGYNIGFHLVCSFVENTTCTVNQLLRMPTEQILEESAFK</sequence>
<dbReference type="Proteomes" id="UP000204391">
    <property type="component" value="Chromosome"/>
</dbReference>
<reference evidence="2 3" key="1">
    <citation type="journal article" date="2003" name="Int. J. Syst. Evol. Microbiol.">
        <title>Virgibacillus carmonensis sp. nov., Virgibacillus necropolis sp. nov. and Virgibacillus picturae sp. nov., three novel species isolated from deteriorated mural paintings, transfer of the species of the genus salibacillus to Virgibacillus, as Virgibacillus marismortui comb. nov. and Virgibacillus salexigens comb. nov., and emended description of the genus Virgibacillus.</title>
        <authorList>
            <person name="Heyrman J."/>
            <person name="Logan N.A."/>
            <person name="Busse H.J."/>
            <person name="Balcaen A."/>
            <person name="Lebbe L."/>
            <person name="Rodriguez-Diaz M."/>
            <person name="Swings J."/>
            <person name="De Vos P."/>
        </authorList>
    </citation>
    <scope>NUCLEOTIDE SEQUENCE [LARGE SCALE GENOMIC DNA]</scope>
    <source>
        <strain evidence="2 3">LMG 19488</strain>
    </source>
</reference>
<evidence type="ECO:0000259" key="1">
    <source>
        <dbReference type="Pfam" id="PF10026"/>
    </source>
</evidence>
<dbReference type="EMBL" id="CP022437">
    <property type="protein sequence ID" value="ASN07064.1"/>
    <property type="molecule type" value="Genomic_DNA"/>
</dbReference>
<proteinExistence type="predicted"/>